<organism evidence="2 3">
    <name type="scientific">Ignelater luminosus</name>
    <name type="common">Cucubano</name>
    <name type="synonym">Pyrophorus luminosus</name>
    <dbReference type="NCBI Taxonomy" id="2038154"/>
    <lineage>
        <taxon>Eukaryota</taxon>
        <taxon>Metazoa</taxon>
        <taxon>Ecdysozoa</taxon>
        <taxon>Arthropoda</taxon>
        <taxon>Hexapoda</taxon>
        <taxon>Insecta</taxon>
        <taxon>Pterygota</taxon>
        <taxon>Neoptera</taxon>
        <taxon>Endopterygota</taxon>
        <taxon>Coleoptera</taxon>
        <taxon>Polyphaga</taxon>
        <taxon>Elateriformia</taxon>
        <taxon>Elateroidea</taxon>
        <taxon>Elateridae</taxon>
        <taxon>Agrypninae</taxon>
        <taxon>Pyrophorini</taxon>
        <taxon>Ignelater</taxon>
    </lineage>
</organism>
<evidence type="ECO:0000256" key="1">
    <source>
        <dbReference type="SAM" id="MobiDB-lite"/>
    </source>
</evidence>
<comment type="caution">
    <text evidence="2">The sequence shown here is derived from an EMBL/GenBank/DDBJ whole genome shotgun (WGS) entry which is preliminary data.</text>
</comment>
<feature type="compositionally biased region" description="Low complexity" evidence="1">
    <location>
        <begin position="113"/>
        <end position="123"/>
    </location>
</feature>
<evidence type="ECO:0000313" key="2">
    <source>
        <dbReference type="EMBL" id="KAF2883671.1"/>
    </source>
</evidence>
<feature type="compositionally biased region" description="Polar residues" evidence="1">
    <location>
        <begin position="73"/>
        <end position="98"/>
    </location>
</feature>
<feature type="region of interest" description="Disordered" evidence="1">
    <location>
        <begin position="242"/>
        <end position="268"/>
    </location>
</feature>
<dbReference type="EMBL" id="VTPC01090312">
    <property type="protein sequence ID" value="KAF2883671.1"/>
    <property type="molecule type" value="Genomic_DNA"/>
</dbReference>
<name>A0A8K0CDS3_IGNLU</name>
<keyword evidence="3" id="KW-1185">Reference proteome</keyword>
<feature type="region of interest" description="Disordered" evidence="1">
    <location>
        <begin position="1"/>
        <end position="221"/>
    </location>
</feature>
<protein>
    <submittedName>
        <fullName evidence="2">Uncharacterized protein</fullName>
    </submittedName>
</protein>
<feature type="compositionally biased region" description="Low complexity" evidence="1">
    <location>
        <begin position="13"/>
        <end position="35"/>
    </location>
</feature>
<accession>A0A8K0CDS3</accession>
<gene>
    <name evidence="2" type="ORF">ILUMI_22486</name>
</gene>
<dbReference type="Proteomes" id="UP000801492">
    <property type="component" value="Unassembled WGS sequence"/>
</dbReference>
<sequence length="268" mass="29132">GPGSRSAKPNELSVTKTTEKTVTSSTITYTIQQSSDAPAAENVVNTDEETNHKSESESTTITPSTKFPRPRFSLTSKYPRSTENPSEASTQENSSNRPAFTPRKPKLPKAKFTPTTTTTQSSTEDNEASSTGGTPTPLQKFHARFKSIRSQKDKNSEVPITPRTAHKSRSYSPKAPKGVYSSRKFAKTSTSTPELTESTERPKPPKFNVETSALPTKVPLAGNSVKKANRFSSRYRNDILSRSAAHRASTSGPLYIPTVPTITPPPTS</sequence>
<evidence type="ECO:0000313" key="3">
    <source>
        <dbReference type="Proteomes" id="UP000801492"/>
    </source>
</evidence>
<reference evidence="2" key="1">
    <citation type="submission" date="2019-08" db="EMBL/GenBank/DDBJ databases">
        <title>The genome of the North American firefly Photinus pyralis.</title>
        <authorList>
            <consortium name="Photinus pyralis genome working group"/>
            <person name="Fallon T.R."/>
            <person name="Sander Lower S.E."/>
            <person name="Weng J.-K."/>
        </authorList>
    </citation>
    <scope>NUCLEOTIDE SEQUENCE</scope>
    <source>
        <strain evidence="2">TRF0915ILg1</strain>
        <tissue evidence="2">Whole body</tissue>
    </source>
</reference>
<proteinExistence type="predicted"/>
<feature type="non-terminal residue" evidence="2">
    <location>
        <position position="1"/>
    </location>
</feature>
<feature type="non-terminal residue" evidence="2">
    <location>
        <position position="268"/>
    </location>
</feature>
<dbReference type="AlphaFoldDB" id="A0A8K0CDS3"/>
<feature type="compositionally biased region" description="Polar residues" evidence="1">
    <location>
        <begin position="128"/>
        <end position="137"/>
    </location>
</feature>